<evidence type="ECO:0000256" key="2">
    <source>
        <dbReference type="ARBA" id="ARBA00022692"/>
    </source>
</evidence>
<evidence type="ECO:0000256" key="5">
    <source>
        <dbReference type="ARBA" id="ARBA00038359"/>
    </source>
</evidence>
<dbReference type="EMBL" id="KI912115">
    <property type="protein sequence ID" value="ETS78341.1"/>
    <property type="molecule type" value="Genomic_DNA"/>
</dbReference>
<dbReference type="AlphaFoldDB" id="W3WZM8"/>
<dbReference type="InterPro" id="IPR049326">
    <property type="entry name" value="Rhodopsin_dom_fungi"/>
</dbReference>
<name>W3WZM8_PESFW</name>
<accession>W3WZM8</accession>
<evidence type="ECO:0000313" key="10">
    <source>
        <dbReference type="Proteomes" id="UP000030651"/>
    </source>
</evidence>
<comment type="subcellular location">
    <subcellularLocation>
        <location evidence="1">Membrane</location>
        <topology evidence="1">Multi-pass membrane protein</topology>
    </subcellularLocation>
</comment>
<feature type="compositionally biased region" description="Basic and acidic residues" evidence="6">
    <location>
        <begin position="352"/>
        <end position="361"/>
    </location>
</feature>
<evidence type="ECO:0000313" key="9">
    <source>
        <dbReference type="EMBL" id="ETS78341.1"/>
    </source>
</evidence>
<dbReference type="Pfam" id="PF20684">
    <property type="entry name" value="Fung_rhodopsin"/>
    <property type="match status" value="1"/>
</dbReference>
<comment type="similarity">
    <text evidence="5">Belongs to the SAT4 family.</text>
</comment>
<keyword evidence="4 7" id="KW-0472">Membrane</keyword>
<dbReference type="OrthoDB" id="5421689at2759"/>
<keyword evidence="3 7" id="KW-1133">Transmembrane helix</keyword>
<organism evidence="9 10">
    <name type="scientific">Pestalotiopsis fici (strain W106-1 / CGMCC3.15140)</name>
    <dbReference type="NCBI Taxonomy" id="1229662"/>
    <lineage>
        <taxon>Eukaryota</taxon>
        <taxon>Fungi</taxon>
        <taxon>Dikarya</taxon>
        <taxon>Ascomycota</taxon>
        <taxon>Pezizomycotina</taxon>
        <taxon>Sordariomycetes</taxon>
        <taxon>Xylariomycetidae</taxon>
        <taxon>Amphisphaeriales</taxon>
        <taxon>Sporocadaceae</taxon>
        <taxon>Pestalotiopsis</taxon>
    </lineage>
</organism>
<feature type="transmembrane region" description="Helical" evidence="7">
    <location>
        <begin position="6"/>
        <end position="25"/>
    </location>
</feature>
<proteinExistence type="inferred from homology"/>
<reference evidence="10" key="1">
    <citation type="journal article" date="2015" name="BMC Genomics">
        <title>Genomic and transcriptomic analysis of the endophytic fungus Pestalotiopsis fici reveals its lifestyle and high potential for synthesis of natural products.</title>
        <authorList>
            <person name="Wang X."/>
            <person name="Zhang X."/>
            <person name="Liu L."/>
            <person name="Xiang M."/>
            <person name="Wang W."/>
            <person name="Sun X."/>
            <person name="Che Y."/>
            <person name="Guo L."/>
            <person name="Liu G."/>
            <person name="Guo L."/>
            <person name="Wang C."/>
            <person name="Yin W.B."/>
            <person name="Stadler M."/>
            <person name="Zhang X."/>
            <person name="Liu X."/>
        </authorList>
    </citation>
    <scope>NUCLEOTIDE SEQUENCE [LARGE SCALE GENOMIC DNA]</scope>
    <source>
        <strain evidence="10">W106-1 / CGMCC3.15140</strain>
    </source>
</reference>
<dbReference type="GeneID" id="19275416"/>
<feature type="transmembrane region" description="Helical" evidence="7">
    <location>
        <begin position="87"/>
        <end position="112"/>
    </location>
</feature>
<feature type="compositionally biased region" description="Basic and acidic residues" evidence="6">
    <location>
        <begin position="326"/>
        <end position="342"/>
    </location>
</feature>
<evidence type="ECO:0000256" key="6">
    <source>
        <dbReference type="SAM" id="MobiDB-lite"/>
    </source>
</evidence>
<evidence type="ECO:0000256" key="7">
    <source>
        <dbReference type="SAM" id="Phobius"/>
    </source>
</evidence>
<feature type="transmembrane region" description="Helical" evidence="7">
    <location>
        <begin position="124"/>
        <end position="144"/>
    </location>
</feature>
<dbReference type="Proteomes" id="UP000030651">
    <property type="component" value="Unassembled WGS sequence"/>
</dbReference>
<keyword evidence="2 7" id="KW-0812">Transmembrane</keyword>
<evidence type="ECO:0000256" key="4">
    <source>
        <dbReference type="ARBA" id="ARBA00023136"/>
    </source>
</evidence>
<evidence type="ECO:0000256" key="1">
    <source>
        <dbReference type="ARBA" id="ARBA00004141"/>
    </source>
</evidence>
<dbReference type="eggNOG" id="ENOG502SRVW">
    <property type="taxonomic scope" value="Eukaryota"/>
</dbReference>
<dbReference type="OMA" id="LIWIIIR"/>
<sequence>MVSKQSAEWAVLIITFIFASIAIFLRLHSRHLTKAYFWWDDAFAICCYVVAIAWLIICPIWLSKGLGVHIEEVTWLTQAETLYWNKLLLYIAELFYAFALFFGKMSILCFYWRLFSVTDIKIPIIVLMACSIIWITIRTFLGIFHCTPVQAFWLDIPGSYCAINDKQFFFGSILAHVCLDIAILALPIIQVRKLHLPKLQRVGIIAMFMFGIFICVAAVGIIITSVNFDAASIDLSWNITDIVIWATVEVNLVTVSSCLPTVRPAFTFFFGRFLPRSTLRSGSNTYGLSNKPGHHQKSMKLSTMPGKRGSDQDEDSSTYQLADSVHGGDSHSDFEAHALDRHKGTRTIITGVHRDGGRSSSDDEGGAARSPNIGGNGNGITVTSETMVRVTNVPGGNTGTNRVSSPDYTSRSPLDERSLP</sequence>
<dbReference type="PANTHER" id="PTHR33048:SF47">
    <property type="entry name" value="INTEGRAL MEMBRANE PROTEIN-RELATED"/>
    <property type="match status" value="1"/>
</dbReference>
<feature type="transmembrane region" description="Helical" evidence="7">
    <location>
        <begin position="201"/>
        <end position="223"/>
    </location>
</feature>
<protein>
    <recommendedName>
        <fullName evidence="8">Rhodopsin domain-containing protein</fullName>
    </recommendedName>
</protein>
<feature type="region of interest" description="Disordered" evidence="6">
    <location>
        <begin position="284"/>
        <end position="420"/>
    </location>
</feature>
<feature type="transmembrane region" description="Helical" evidence="7">
    <location>
        <begin position="168"/>
        <end position="189"/>
    </location>
</feature>
<keyword evidence="10" id="KW-1185">Reference proteome</keyword>
<feature type="domain" description="Rhodopsin" evidence="8">
    <location>
        <begin position="25"/>
        <end position="266"/>
    </location>
</feature>
<dbReference type="GO" id="GO:0016020">
    <property type="term" value="C:membrane"/>
    <property type="evidence" value="ECO:0007669"/>
    <property type="project" value="UniProtKB-SubCell"/>
</dbReference>
<feature type="compositionally biased region" description="Polar residues" evidence="6">
    <location>
        <begin position="399"/>
        <end position="412"/>
    </location>
</feature>
<feature type="transmembrane region" description="Helical" evidence="7">
    <location>
        <begin position="37"/>
        <end position="62"/>
    </location>
</feature>
<dbReference type="InterPro" id="IPR052337">
    <property type="entry name" value="SAT4-like"/>
</dbReference>
<dbReference type="PANTHER" id="PTHR33048">
    <property type="entry name" value="PTH11-LIKE INTEGRAL MEMBRANE PROTEIN (AFU_ORTHOLOGUE AFUA_5G11245)"/>
    <property type="match status" value="1"/>
</dbReference>
<dbReference type="RefSeq" id="XP_007837175.1">
    <property type="nucleotide sequence ID" value="XM_007838984.1"/>
</dbReference>
<evidence type="ECO:0000259" key="8">
    <source>
        <dbReference type="Pfam" id="PF20684"/>
    </source>
</evidence>
<dbReference type="InParanoid" id="W3WZM8"/>
<dbReference type="KEGG" id="pfy:PFICI_10403"/>
<evidence type="ECO:0000256" key="3">
    <source>
        <dbReference type="ARBA" id="ARBA00022989"/>
    </source>
</evidence>
<gene>
    <name evidence="9" type="ORF">PFICI_10403</name>
</gene>
<dbReference type="HOGENOM" id="CLU_028200_0_3_1"/>